<organism evidence="2 3">
    <name type="scientific">Brachionus calyciflorus</name>
    <dbReference type="NCBI Taxonomy" id="104777"/>
    <lineage>
        <taxon>Eukaryota</taxon>
        <taxon>Metazoa</taxon>
        <taxon>Spiralia</taxon>
        <taxon>Gnathifera</taxon>
        <taxon>Rotifera</taxon>
        <taxon>Eurotatoria</taxon>
        <taxon>Monogononta</taxon>
        <taxon>Pseudotrocha</taxon>
        <taxon>Ploima</taxon>
        <taxon>Brachionidae</taxon>
        <taxon>Brachionus</taxon>
    </lineage>
</organism>
<gene>
    <name evidence="2" type="ORF">OXX778_LOCUS10407</name>
</gene>
<evidence type="ECO:0000313" key="2">
    <source>
        <dbReference type="EMBL" id="CAF0880870.1"/>
    </source>
</evidence>
<feature type="region of interest" description="Disordered" evidence="1">
    <location>
        <begin position="79"/>
        <end position="101"/>
    </location>
</feature>
<evidence type="ECO:0000313" key="3">
    <source>
        <dbReference type="Proteomes" id="UP000663879"/>
    </source>
</evidence>
<name>A0A813Y969_9BILA</name>
<protein>
    <submittedName>
        <fullName evidence="2">Uncharacterized protein</fullName>
    </submittedName>
</protein>
<reference evidence="2" key="1">
    <citation type="submission" date="2021-02" db="EMBL/GenBank/DDBJ databases">
        <authorList>
            <person name="Nowell W R."/>
        </authorList>
    </citation>
    <scope>NUCLEOTIDE SEQUENCE</scope>
    <source>
        <strain evidence="2">Ploen Becks lab</strain>
    </source>
</reference>
<comment type="caution">
    <text evidence="2">The sequence shown here is derived from an EMBL/GenBank/DDBJ whole genome shotgun (WGS) entry which is preliminary data.</text>
</comment>
<proteinExistence type="predicted"/>
<dbReference type="Proteomes" id="UP000663879">
    <property type="component" value="Unassembled WGS sequence"/>
</dbReference>
<evidence type="ECO:0000256" key="1">
    <source>
        <dbReference type="SAM" id="MobiDB-lite"/>
    </source>
</evidence>
<accession>A0A813Y969</accession>
<dbReference type="AlphaFoldDB" id="A0A813Y969"/>
<keyword evidence="3" id="KW-1185">Reference proteome</keyword>
<sequence>MESASSCYRKVINKLITHPMEWATNTKIVLKETHKRVICCAYGEYVGSFRISNRPDLVEDENIKQISDVEIDESTIEINEEEPQYINHQDEATPKKKKLRI</sequence>
<dbReference type="EMBL" id="CAJNOC010001644">
    <property type="protein sequence ID" value="CAF0880870.1"/>
    <property type="molecule type" value="Genomic_DNA"/>
</dbReference>